<reference evidence="2 3" key="1">
    <citation type="submission" date="2014-04" db="EMBL/GenBank/DDBJ databases">
        <authorList>
            <consortium name="DOE Joint Genome Institute"/>
            <person name="Kuo A."/>
            <person name="Martino E."/>
            <person name="Perotto S."/>
            <person name="Kohler A."/>
            <person name="Nagy L.G."/>
            <person name="Floudas D."/>
            <person name="Copeland A."/>
            <person name="Barry K.W."/>
            <person name="Cichocki N."/>
            <person name="Veneault-Fourrey C."/>
            <person name="LaButti K."/>
            <person name="Lindquist E.A."/>
            <person name="Lipzen A."/>
            <person name="Lundell T."/>
            <person name="Morin E."/>
            <person name="Murat C."/>
            <person name="Sun H."/>
            <person name="Tunlid A."/>
            <person name="Henrissat B."/>
            <person name="Grigoriev I.V."/>
            <person name="Hibbett D.S."/>
            <person name="Martin F."/>
            <person name="Nordberg H.P."/>
            <person name="Cantor M.N."/>
            <person name="Hua S.X."/>
        </authorList>
    </citation>
    <scope>NUCLEOTIDE SEQUENCE [LARGE SCALE GENOMIC DNA]</scope>
    <source>
        <strain evidence="2 3">Zn</strain>
    </source>
</reference>
<dbReference type="InParanoid" id="A0A0C3C3L2"/>
<sequence>MYHVLNSPRAQIRQQRVSVSLRDREFARFLGYDIRSTNLLQDQDDGLGFVRSNPRTPKPRELGVTEIRGPYYSTYGKRHLQVVMDTLGHHVDVVELIDIAHENDVYVSTGGFMEHALMHPDVLNVVDRYLQKCKDVGGIFARFPNQRPELVCSIVLPEIVDSEMPIDSVSIRSEKISIDARR</sequence>
<dbReference type="AlphaFoldDB" id="A0A0C3C3L2"/>
<evidence type="ECO:0000313" key="2">
    <source>
        <dbReference type="EMBL" id="KIM93483.1"/>
    </source>
</evidence>
<dbReference type="InterPro" id="IPR036112">
    <property type="entry name" value="ComA_synth_sf"/>
</dbReference>
<accession>A0A0C3C3L2</accession>
<dbReference type="STRING" id="913774.A0A0C3C3L2"/>
<protein>
    <submittedName>
        <fullName evidence="2">Uncharacterized protein</fullName>
    </submittedName>
</protein>
<dbReference type="SUPFAM" id="SSF102110">
    <property type="entry name" value="(2r)-phospho-3-sulfolactate synthase ComA"/>
    <property type="match status" value="1"/>
</dbReference>
<reference evidence="3" key="2">
    <citation type="submission" date="2015-01" db="EMBL/GenBank/DDBJ databases">
        <title>Evolutionary Origins and Diversification of the Mycorrhizal Mutualists.</title>
        <authorList>
            <consortium name="DOE Joint Genome Institute"/>
            <consortium name="Mycorrhizal Genomics Consortium"/>
            <person name="Kohler A."/>
            <person name="Kuo A."/>
            <person name="Nagy L.G."/>
            <person name="Floudas D."/>
            <person name="Copeland A."/>
            <person name="Barry K.W."/>
            <person name="Cichocki N."/>
            <person name="Veneault-Fourrey C."/>
            <person name="LaButti K."/>
            <person name="Lindquist E.A."/>
            <person name="Lipzen A."/>
            <person name="Lundell T."/>
            <person name="Morin E."/>
            <person name="Murat C."/>
            <person name="Riley R."/>
            <person name="Ohm R."/>
            <person name="Sun H."/>
            <person name="Tunlid A."/>
            <person name="Henrissat B."/>
            <person name="Grigoriev I.V."/>
            <person name="Hibbett D.S."/>
            <person name="Martin F."/>
        </authorList>
    </citation>
    <scope>NUCLEOTIDE SEQUENCE [LARGE SCALE GENOMIC DNA]</scope>
    <source>
        <strain evidence="3">Zn</strain>
    </source>
</reference>
<dbReference type="HOGENOM" id="CLU_1482414_0_0_1"/>
<dbReference type="Pfam" id="PF02679">
    <property type="entry name" value="ComA"/>
    <property type="match status" value="1"/>
</dbReference>
<dbReference type="EMBL" id="KN832895">
    <property type="protein sequence ID" value="KIM93483.1"/>
    <property type="molecule type" value="Genomic_DNA"/>
</dbReference>
<dbReference type="InterPro" id="IPR013785">
    <property type="entry name" value="Aldolase_TIM"/>
</dbReference>
<proteinExistence type="inferred from homology"/>
<dbReference type="InterPro" id="IPR003830">
    <property type="entry name" value="ComA_synth"/>
</dbReference>
<comment type="similarity">
    <text evidence="1">Belongs to the phosphosulfolactate synthase family.</text>
</comment>
<keyword evidence="3" id="KW-1185">Reference proteome</keyword>
<dbReference type="OrthoDB" id="4526299at2759"/>
<dbReference type="Proteomes" id="UP000054321">
    <property type="component" value="Unassembled WGS sequence"/>
</dbReference>
<organism evidence="2 3">
    <name type="scientific">Oidiodendron maius (strain Zn)</name>
    <dbReference type="NCBI Taxonomy" id="913774"/>
    <lineage>
        <taxon>Eukaryota</taxon>
        <taxon>Fungi</taxon>
        <taxon>Dikarya</taxon>
        <taxon>Ascomycota</taxon>
        <taxon>Pezizomycotina</taxon>
        <taxon>Leotiomycetes</taxon>
        <taxon>Leotiomycetes incertae sedis</taxon>
        <taxon>Myxotrichaceae</taxon>
        <taxon>Oidiodendron</taxon>
    </lineage>
</organism>
<gene>
    <name evidence="2" type="ORF">OIDMADRAFT_61629</name>
</gene>
<dbReference type="PANTHER" id="PTHR48413">
    <property type="match status" value="1"/>
</dbReference>
<dbReference type="Gene3D" id="3.20.20.70">
    <property type="entry name" value="Aldolase class I"/>
    <property type="match status" value="1"/>
</dbReference>
<evidence type="ECO:0000256" key="1">
    <source>
        <dbReference type="ARBA" id="ARBA00010424"/>
    </source>
</evidence>
<name>A0A0C3C3L2_OIDMZ</name>
<evidence type="ECO:0000313" key="3">
    <source>
        <dbReference type="Proteomes" id="UP000054321"/>
    </source>
</evidence>
<dbReference type="PANTHER" id="PTHR48413:SF1">
    <property type="entry name" value="PROTEIN HEAT-STRESS-ASSOCIATED 32"/>
    <property type="match status" value="1"/>
</dbReference>